<keyword evidence="3" id="KW-1185">Reference proteome</keyword>
<dbReference type="Proteomes" id="UP000623967">
    <property type="component" value="Unassembled WGS sequence"/>
</dbReference>
<dbReference type="CDD" id="cd02947">
    <property type="entry name" value="TRX_family"/>
    <property type="match status" value="1"/>
</dbReference>
<gene>
    <name evidence="2" type="ORF">JK635_22240</name>
</gene>
<reference evidence="2 3" key="1">
    <citation type="submission" date="2021-01" db="EMBL/GenBank/DDBJ databases">
        <title>Genome public.</title>
        <authorList>
            <person name="Liu C."/>
            <person name="Sun Q."/>
        </authorList>
    </citation>
    <scope>NUCLEOTIDE SEQUENCE [LARGE SCALE GENOMIC DNA]</scope>
    <source>
        <strain evidence="2 3">YIM B02564</strain>
    </source>
</reference>
<dbReference type="SUPFAM" id="SSF52833">
    <property type="entry name" value="Thioredoxin-like"/>
    <property type="match status" value="1"/>
</dbReference>
<feature type="domain" description="Thioredoxin" evidence="1">
    <location>
        <begin position="15"/>
        <end position="85"/>
    </location>
</feature>
<dbReference type="Gene3D" id="3.40.30.10">
    <property type="entry name" value="Glutaredoxin"/>
    <property type="match status" value="1"/>
</dbReference>
<comment type="caution">
    <text evidence="2">The sequence shown here is derived from an EMBL/GenBank/DDBJ whole genome shotgun (WGS) entry which is preliminary data.</text>
</comment>
<evidence type="ECO:0000259" key="1">
    <source>
        <dbReference type="Pfam" id="PF00085"/>
    </source>
</evidence>
<protein>
    <submittedName>
        <fullName evidence="2">Thioredoxin family protein</fullName>
    </submittedName>
</protein>
<sequence>MNEWNRNDLSIFLNQRGTGLVYFYTPLCGTCQLAGKMLGVVEHLVEIEMGKMNLNYYSDLAEKLVIESVPCLLLIRNGEIVDTIYAFHSVPFLLEKINKELIQADA</sequence>
<organism evidence="2 3">
    <name type="scientific">Neobacillus paridis</name>
    <dbReference type="NCBI Taxonomy" id="2803862"/>
    <lineage>
        <taxon>Bacteria</taxon>
        <taxon>Bacillati</taxon>
        <taxon>Bacillota</taxon>
        <taxon>Bacilli</taxon>
        <taxon>Bacillales</taxon>
        <taxon>Bacillaceae</taxon>
        <taxon>Neobacillus</taxon>
    </lineage>
</organism>
<evidence type="ECO:0000313" key="2">
    <source>
        <dbReference type="EMBL" id="MBL4954882.1"/>
    </source>
</evidence>
<evidence type="ECO:0000313" key="3">
    <source>
        <dbReference type="Proteomes" id="UP000623967"/>
    </source>
</evidence>
<name>A0ABS1TU88_9BACI</name>
<dbReference type="RefSeq" id="WP_202656119.1">
    <property type="nucleotide sequence ID" value="NZ_JAESWB010000371.1"/>
</dbReference>
<dbReference type="InterPro" id="IPR036249">
    <property type="entry name" value="Thioredoxin-like_sf"/>
</dbReference>
<accession>A0ABS1TU88</accession>
<dbReference type="Pfam" id="PF00085">
    <property type="entry name" value="Thioredoxin"/>
    <property type="match status" value="1"/>
</dbReference>
<proteinExistence type="predicted"/>
<dbReference type="EMBL" id="JAESWB010000371">
    <property type="protein sequence ID" value="MBL4954882.1"/>
    <property type="molecule type" value="Genomic_DNA"/>
</dbReference>
<dbReference type="InterPro" id="IPR013766">
    <property type="entry name" value="Thioredoxin_domain"/>
</dbReference>